<reference evidence="2 3" key="1">
    <citation type="submission" date="2019-12" db="EMBL/GenBank/DDBJ databases">
        <title>Lactobacillus hilgardii FLUB.</title>
        <authorList>
            <person name="Gustaw K."/>
        </authorList>
    </citation>
    <scope>NUCLEOTIDE SEQUENCE [LARGE SCALE GENOMIC DNA]</scope>
    <source>
        <strain evidence="2 3">FLUB</strain>
    </source>
</reference>
<accession>A0A6P1E495</accession>
<dbReference type="PANTHER" id="PTHR12558">
    <property type="entry name" value="CELL DIVISION CYCLE 16,23,27"/>
    <property type="match status" value="1"/>
</dbReference>
<dbReference type="PANTHER" id="PTHR12558:SF13">
    <property type="entry name" value="CELL DIVISION CYCLE PROTEIN 27 HOMOLOG"/>
    <property type="match status" value="1"/>
</dbReference>
<dbReference type="AlphaFoldDB" id="A0A6P1E495"/>
<dbReference type="InterPro" id="IPR019734">
    <property type="entry name" value="TPR_rpt"/>
</dbReference>
<gene>
    <name evidence="2" type="ORF">GQR93_07510</name>
</gene>
<evidence type="ECO:0000256" key="1">
    <source>
        <dbReference type="PROSITE-ProRule" id="PRU00339"/>
    </source>
</evidence>
<dbReference type="Gene3D" id="1.25.40.10">
    <property type="entry name" value="Tetratricopeptide repeat domain"/>
    <property type="match status" value="2"/>
</dbReference>
<feature type="repeat" description="TPR" evidence="1">
    <location>
        <begin position="234"/>
        <end position="267"/>
    </location>
</feature>
<dbReference type="SUPFAM" id="SSF48452">
    <property type="entry name" value="TPR-like"/>
    <property type="match status" value="2"/>
</dbReference>
<evidence type="ECO:0000313" key="2">
    <source>
        <dbReference type="EMBL" id="QHB52047.1"/>
    </source>
</evidence>
<dbReference type="PROSITE" id="PS50005">
    <property type="entry name" value="TPR"/>
    <property type="match status" value="1"/>
</dbReference>
<sequence>MLLNSIHLLSQNGNCRTGFFVTICYQWRNFMSYSQTALDQLERGQLDEFEQSFKKALTNDSDDILYSLAEELYSLGFSNYSKTIYEQLLTKFPGDDSIKINLAELAIDVDNDDLALNYLSQISEQSAEYVRSLMVSADLYQTQGLFDVSEQKLLEAQRIEPDEPVISFALAEFYFNTRNYRKAINLYLDLIKSGTLELSAVNLVERLGVSYAEIGKFEQALGYLEQIKPVHMNSDVKFELAFTYFNLKDYQKAVKAFTDLRDSDPQYSSLYPYLADSYVELKQTDHALKTIQEGISIDQFNEKIWQKAGQIATMAGEDELALRYLKKGHEIAPEDMEILSLLSDWYIIHEQYKDNLKLLEPLEEDHVFDAHLAYNLAQSYQDVGEFKKAANNYELASHELNDNPEFLKHAALFYRENGHVKEERRYLKHYLVLVPNDMEMASMYEEDENEDY</sequence>
<dbReference type="SMART" id="SM00028">
    <property type="entry name" value="TPR"/>
    <property type="match status" value="6"/>
</dbReference>
<dbReference type="EMBL" id="CP047121">
    <property type="protein sequence ID" value="QHB52047.1"/>
    <property type="molecule type" value="Genomic_DNA"/>
</dbReference>
<dbReference type="Proteomes" id="UP000465035">
    <property type="component" value="Chromosome"/>
</dbReference>
<dbReference type="InterPro" id="IPR011990">
    <property type="entry name" value="TPR-like_helical_dom_sf"/>
</dbReference>
<proteinExistence type="predicted"/>
<protein>
    <submittedName>
        <fullName evidence="2">Tetratricopeptide repeat protein</fullName>
    </submittedName>
</protein>
<keyword evidence="1" id="KW-0802">TPR repeat</keyword>
<dbReference type="Pfam" id="PF13174">
    <property type="entry name" value="TPR_6"/>
    <property type="match status" value="1"/>
</dbReference>
<evidence type="ECO:0000313" key="3">
    <source>
        <dbReference type="Proteomes" id="UP000465035"/>
    </source>
</evidence>
<name>A0A6P1E495_LENHI</name>
<organism evidence="2 3">
    <name type="scientific">Lentilactobacillus hilgardii</name>
    <name type="common">Lactobacillus hilgardii</name>
    <dbReference type="NCBI Taxonomy" id="1588"/>
    <lineage>
        <taxon>Bacteria</taxon>
        <taxon>Bacillati</taxon>
        <taxon>Bacillota</taxon>
        <taxon>Bacilli</taxon>
        <taxon>Lactobacillales</taxon>
        <taxon>Lactobacillaceae</taxon>
        <taxon>Lentilactobacillus</taxon>
    </lineage>
</organism>